<dbReference type="SMART" id="SM00287">
    <property type="entry name" value="SH3b"/>
    <property type="match status" value="1"/>
</dbReference>
<dbReference type="Proteomes" id="UP000557739">
    <property type="component" value="Unassembled WGS sequence"/>
</dbReference>
<dbReference type="EMBL" id="JACIJJ010000003">
    <property type="protein sequence ID" value="MBB5698790.1"/>
    <property type="molecule type" value="Genomic_DNA"/>
</dbReference>
<evidence type="ECO:0000259" key="1">
    <source>
        <dbReference type="SMART" id="SM00287"/>
    </source>
</evidence>
<accession>A0A7W9EJ81</accession>
<dbReference type="RefSeq" id="WP_184028026.1">
    <property type="nucleotide sequence ID" value="NZ_JACIJJ010000003.1"/>
</dbReference>
<evidence type="ECO:0000313" key="3">
    <source>
        <dbReference type="Proteomes" id="UP000557739"/>
    </source>
</evidence>
<organism evidence="2 3">
    <name type="scientific">Sphingomonas yantingensis</name>
    <dbReference type="NCBI Taxonomy" id="1241761"/>
    <lineage>
        <taxon>Bacteria</taxon>
        <taxon>Pseudomonadati</taxon>
        <taxon>Pseudomonadota</taxon>
        <taxon>Alphaproteobacteria</taxon>
        <taxon>Sphingomonadales</taxon>
        <taxon>Sphingomonadaceae</taxon>
        <taxon>Sphingomonas</taxon>
    </lineage>
</organism>
<feature type="domain" description="SH3b" evidence="1">
    <location>
        <begin position="32"/>
        <end position="96"/>
    </location>
</feature>
<dbReference type="Pfam" id="PF06347">
    <property type="entry name" value="SH3_4"/>
    <property type="match status" value="2"/>
</dbReference>
<proteinExistence type="predicted"/>
<keyword evidence="3" id="KW-1185">Reference proteome</keyword>
<reference evidence="2 3" key="1">
    <citation type="submission" date="2020-08" db="EMBL/GenBank/DDBJ databases">
        <title>Genomic Encyclopedia of Type Strains, Phase IV (KMG-IV): sequencing the most valuable type-strain genomes for metagenomic binning, comparative biology and taxonomic classification.</title>
        <authorList>
            <person name="Goeker M."/>
        </authorList>
    </citation>
    <scope>NUCLEOTIDE SEQUENCE [LARGE SCALE GENOMIC DNA]</scope>
    <source>
        <strain evidence="2 3">DSM 27244</strain>
    </source>
</reference>
<name>A0A7W9EJ81_9SPHN</name>
<gene>
    <name evidence="2" type="ORF">FHR19_002145</name>
</gene>
<protein>
    <submittedName>
        <fullName evidence="2">SH3-like domain-containing protein</fullName>
    </submittedName>
</protein>
<dbReference type="InterPro" id="IPR003646">
    <property type="entry name" value="SH3-like_bac-type"/>
</dbReference>
<sequence length="163" mass="17626">MQRVPRLTAGIAAVAIAAVGMTALEAQTRKPPYFASIAAAKARMRTGPGRNYPASWLYVRPDLPIKVVDIYRDWRKVEDPGGTQGWMQVGLLSDTRTAFVQNGVAPLRDSPSASARVVWRAAPGVVGRVSRCARGWCYIDVKGRGGFVEAASLWGVAPDEDLD</sequence>
<dbReference type="AlphaFoldDB" id="A0A7W9EJ81"/>
<evidence type="ECO:0000313" key="2">
    <source>
        <dbReference type="EMBL" id="MBB5698790.1"/>
    </source>
</evidence>
<comment type="caution">
    <text evidence="2">The sequence shown here is derived from an EMBL/GenBank/DDBJ whole genome shotgun (WGS) entry which is preliminary data.</text>
</comment>
<dbReference type="InterPro" id="IPR010466">
    <property type="entry name" value="DUF1058"/>
</dbReference>